<evidence type="ECO:0000313" key="2">
    <source>
        <dbReference type="EMBL" id="SHJ87746.1"/>
    </source>
</evidence>
<sequence length="305" mass="36362">MIINDIRKIIKPHMANYGISLYDVNSNKVIFEERENERFHLASVVKMIILIEVLKLVEDNKISLNEQIESSKLGFFKGTIFDYFDNRKDFSIKELLYLMITFSNSIIADYFINLLGKDYLNKRFHKLELYDTKVNLTILELNILSYGLDETYCEKLNTWRKFYDFFIENKDSFNRKECFQRNKEFDYCRYNYSTPLEIRKYINDFLSSKIINQELTNIAKGILKQQSARFRMRFMVPPNIEWNIGNQIGTIAEDNKFIVINDCGFIDVNGKQIILVFFTNNIRTDFYKINLSIAEITKLVYEKYV</sequence>
<dbReference type="Gene3D" id="3.40.710.10">
    <property type="entry name" value="DD-peptidase/beta-lactamase superfamily"/>
    <property type="match status" value="1"/>
</dbReference>
<dbReference type="InterPro" id="IPR045155">
    <property type="entry name" value="Beta-lactam_cat"/>
</dbReference>
<dbReference type="Pfam" id="PF13354">
    <property type="entry name" value="Beta-lactamase2"/>
    <property type="match status" value="1"/>
</dbReference>
<dbReference type="GO" id="GO:0008800">
    <property type="term" value="F:beta-lactamase activity"/>
    <property type="evidence" value="ECO:0007669"/>
    <property type="project" value="InterPro"/>
</dbReference>
<dbReference type="GO" id="GO:0030655">
    <property type="term" value="P:beta-lactam antibiotic catabolic process"/>
    <property type="evidence" value="ECO:0007669"/>
    <property type="project" value="InterPro"/>
</dbReference>
<dbReference type="PANTHER" id="PTHR35333:SF3">
    <property type="entry name" value="BETA-LACTAMASE-TYPE TRANSPEPTIDASE FOLD CONTAINING PROTEIN"/>
    <property type="match status" value="1"/>
</dbReference>
<dbReference type="EMBL" id="FRAG01000013">
    <property type="protein sequence ID" value="SHJ87746.1"/>
    <property type="molecule type" value="Genomic_DNA"/>
</dbReference>
<proteinExistence type="predicted"/>
<keyword evidence="3" id="KW-1185">Reference proteome</keyword>
<evidence type="ECO:0000259" key="1">
    <source>
        <dbReference type="Pfam" id="PF13354"/>
    </source>
</evidence>
<dbReference type="SUPFAM" id="SSF56601">
    <property type="entry name" value="beta-lactamase/transpeptidase-like"/>
    <property type="match status" value="1"/>
</dbReference>
<dbReference type="InterPro" id="IPR012338">
    <property type="entry name" value="Beta-lactam/transpept-like"/>
</dbReference>
<name>A0A1M6MWE4_PARC5</name>
<dbReference type="InterPro" id="IPR000871">
    <property type="entry name" value="Beta-lactam_class-A"/>
</dbReference>
<dbReference type="GO" id="GO:0046677">
    <property type="term" value="P:response to antibiotic"/>
    <property type="evidence" value="ECO:0007669"/>
    <property type="project" value="InterPro"/>
</dbReference>
<reference evidence="2 3" key="1">
    <citation type="submission" date="2016-11" db="EMBL/GenBank/DDBJ databases">
        <authorList>
            <person name="Jaros S."/>
            <person name="Januszkiewicz K."/>
            <person name="Wedrychowicz H."/>
        </authorList>
    </citation>
    <scope>NUCLEOTIDE SEQUENCE [LARGE SCALE GENOMIC DNA]</scope>
    <source>
        <strain evidence="2 3">DSM 15212</strain>
    </source>
</reference>
<dbReference type="STRING" id="1121301.SAMN02745912_01446"/>
<organism evidence="2 3">
    <name type="scientific">Paramaledivibacter caminithermalis (strain DSM 15212 / CIP 107654 / DViRD3)</name>
    <name type="common">Clostridium caminithermale</name>
    <dbReference type="NCBI Taxonomy" id="1121301"/>
    <lineage>
        <taxon>Bacteria</taxon>
        <taxon>Bacillati</taxon>
        <taxon>Bacillota</taxon>
        <taxon>Clostridia</taxon>
        <taxon>Peptostreptococcales</taxon>
        <taxon>Caminicellaceae</taxon>
        <taxon>Paramaledivibacter</taxon>
    </lineage>
</organism>
<dbReference type="Proteomes" id="UP000184465">
    <property type="component" value="Unassembled WGS sequence"/>
</dbReference>
<feature type="domain" description="Beta-lactamase class A catalytic" evidence="1">
    <location>
        <begin position="18"/>
        <end position="279"/>
    </location>
</feature>
<dbReference type="OrthoDB" id="9797709at2"/>
<protein>
    <submittedName>
        <fullName evidence="2">Beta-lactamase enzyme family protein</fullName>
    </submittedName>
</protein>
<evidence type="ECO:0000313" key="3">
    <source>
        <dbReference type="Proteomes" id="UP000184465"/>
    </source>
</evidence>
<accession>A0A1M6MWE4</accession>
<gene>
    <name evidence="2" type="ORF">SAMN02745912_01446</name>
</gene>
<dbReference type="RefSeq" id="WP_073148417.1">
    <property type="nucleotide sequence ID" value="NZ_FRAG01000013.1"/>
</dbReference>
<dbReference type="PANTHER" id="PTHR35333">
    <property type="entry name" value="BETA-LACTAMASE"/>
    <property type="match status" value="1"/>
</dbReference>
<dbReference type="AlphaFoldDB" id="A0A1M6MWE4"/>